<evidence type="ECO:0000256" key="3">
    <source>
        <dbReference type="ARBA" id="ARBA00022692"/>
    </source>
</evidence>
<evidence type="ECO:0000256" key="6">
    <source>
        <dbReference type="ARBA" id="ARBA00023128"/>
    </source>
</evidence>
<protein>
    <submittedName>
        <fullName evidence="10">DUF1640-domain-containing protein</fullName>
    </submittedName>
</protein>
<evidence type="ECO:0000256" key="9">
    <source>
        <dbReference type="SAM" id="Phobius"/>
    </source>
</evidence>
<keyword evidence="5 8" id="KW-0175">Coiled coil</keyword>
<dbReference type="GO" id="GO:0016020">
    <property type="term" value="C:membrane"/>
    <property type="evidence" value="ECO:0007669"/>
    <property type="project" value="UniProtKB-SubCell"/>
</dbReference>
<evidence type="ECO:0000256" key="5">
    <source>
        <dbReference type="ARBA" id="ARBA00023054"/>
    </source>
</evidence>
<dbReference type="OrthoDB" id="889336at2759"/>
<keyword evidence="6" id="KW-0496">Mitochondrion</keyword>
<evidence type="ECO:0000256" key="7">
    <source>
        <dbReference type="ARBA" id="ARBA00023136"/>
    </source>
</evidence>
<evidence type="ECO:0000313" key="11">
    <source>
        <dbReference type="Proteomes" id="UP000053815"/>
    </source>
</evidence>
<dbReference type="Proteomes" id="UP000053815">
    <property type="component" value="Unassembled WGS sequence"/>
</dbReference>
<dbReference type="InterPro" id="IPR024461">
    <property type="entry name" value="CCDC90-like"/>
</dbReference>
<keyword evidence="11" id="KW-1185">Reference proteome</keyword>
<dbReference type="PANTHER" id="PTHR14360:SF1">
    <property type="entry name" value="PROTEIN FMP32, MITOCHONDRIAL"/>
    <property type="match status" value="1"/>
</dbReference>
<comment type="subcellular location">
    <subcellularLocation>
        <location evidence="2">Membrane</location>
    </subcellularLocation>
    <subcellularLocation>
        <location evidence="1">Mitochondrion</location>
    </subcellularLocation>
</comment>
<dbReference type="Pfam" id="PF07798">
    <property type="entry name" value="CCDC90-like"/>
    <property type="match status" value="1"/>
</dbReference>
<keyword evidence="7 9" id="KW-0472">Membrane</keyword>
<evidence type="ECO:0000313" key="10">
    <source>
        <dbReference type="EMBL" id="GAN10604.1"/>
    </source>
</evidence>
<dbReference type="AlphaFoldDB" id="A0A0C9MT40"/>
<keyword evidence="4 9" id="KW-1133">Transmembrane helix</keyword>
<feature type="transmembrane region" description="Helical" evidence="9">
    <location>
        <begin position="207"/>
        <end position="228"/>
    </location>
</feature>
<proteinExistence type="predicted"/>
<accession>A0A0C9MT40</accession>
<evidence type="ECO:0000256" key="1">
    <source>
        <dbReference type="ARBA" id="ARBA00004173"/>
    </source>
</evidence>
<dbReference type="EMBL" id="DF836663">
    <property type="protein sequence ID" value="GAN10604.1"/>
    <property type="molecule type" value="Genomic_DNA"/>
</dbReference>
<reference evidence="10" key="1">
    <citation type="submission" date="2014-09" db="EMBL/GenBank/DDBJ databases">
        <title>Draft genome sequence of an oleaginous Mucoromycotina fungus Mucor ambiguus NBRC6742.</title>
        <authorList>
            <person name="Takeda I."/>
            <person name="Yamane N."/>
            <person name="Morita T."/>
            <person name="Tamano K."/>
            <person name="Machida M."/>
            <person name="Baker S."/>
            <person name="Koike H."/>
        </authorList>
    </citation>
    <scope>NUCLEOTIDE SEQUENCE</scope>
    <source>
        <strain evidence="10">NBRC 6742</strain>
    </source>
</reference>
<sequence length="230" mass="26485">MSCNRTSYGSSSNQPLLQCTVIDFCRLYSTQNARWLRTRASPATGVGRKIQIPFFDAERFARLLEREGFSAAQARTVIHALDDVVDESTTNVTNDLVSKADQEKTITRYKEDFSKLKQEIQQMERRDVEEVKTANERLKAEIEKLKKTLREELVRSQAGVRLDLNLDKGRIRDETIEQHNRLQQTDDKIENEIQALKRQMEGIKLQILQYMIGTITGAGTLVLGYIHFFT</sequence>
<evidence type="ECO:0000256" key="8">
    <source>
        <dbReference type="SAM" id="Coils"/>
    </source>
</evidence>
<dbReference type="Gene3D" id="1.20.5.340">
    <property type="match status" value="1"/>
</dbReference>
<keyword evidence="3 9" id="KW-0812">Transmembrane</keyword>
<feature type="coiled-coil region" evidence="8">
    <location>
        <begin position="99"/>
        <end position="206"/>
    </location>
</feature>
<dbReference type="PANTHER" id="PTHR14360">
    <property type="entry name" value="PROTEIN FMP32, MITOCHONDRIAL"/>
    <property type="match status" value="1"/>
</dbReference>
<gene>
    <name evidence="10" type="ORF">MAM1_0374c10148</name>
</gene>
<name>A0A0C9MT40_9FUNG</name>
<dbReference type="GO" id="GO:0005739">
    <property type="term" value="C:mitochondrion"/>
    <property type="evidence" value="ECO:0007669"/>
    <property type="project" value="UniProtKB-SubCell"/>
</dbReference>
<evidence type="ECO:0000256" key="2">
    <source>
        <dbReference type="ARBA" id="ARBA00004370"/>
    </source>
</evidence>
<evidence type="ECO:0000256" key="4">
    <source>
        <dbReference type="ARBA" id="ARBA00022989"/>
    </source>
</evidence>
<organism evidence="10">
    <name type="scientific">Mucor ambiguus</name>
    <dbReference type="NCBI Taxonomy" id="91626"/>
    <lineage>
        <taxon>Eukaryota</taxon>
        <taxon>Fungi</taxon>
        <taxon>Fungi incertae sedis</taxon>
        <taxon>Mucoromycota</taxon>
        <taxon>Mucoromycotina</taxon>
        <taxon>Mucoromycetes</taxon>
        <taxon>Mucorales</taxon>
        <taxon>Mucorineae</taxon>
        <taxon>Mucoraceae</taxon>
        <taxon>Mucor</taxon>
    </lineage>
</organism>